<dbReference type="SUPFAM" id="SSF51445">
    <property type="entry name" value="(Trans)glycosidases"/>
    <property type="match status" value="1"/>
</dbReference>
<dbReference type="GO" id="GO:0016020">
    <property type="term" value="C:membrane"/>
    <property type="evidence" value="ECO:0007669"/>
    <property type="project" value="TreeGrafter"/>
</dbReference>
<sequence length="636" mass="70554">MNKALSIFIGVLISTSAFAQSDPNLGIIPAPVSITRANGNFILDKSTVLINQSIDGAKSADLLNAFIVNKAGFALRESKVPQPSQKSILLTSTGSDKLPAEGYTIKVTTNQITIVGKGAGLFYGVESAMQMMPDKIADKITVPAVTIEDYPRFSYRGAMLDVCRHYFPLSFIKKYIDHLAYYKINTFHWHLTDDQGWRLEIKKYPKLTTVGSSRNGSIIGNYPGNGNYLTPVKGFYTQDEAKEIVKYAAERFVTVIPEIELPGHASAAIAAYPELSCFPDRDTFVSDKTPWAGSRKGKQVQQTWGVFDDIFVPSENTFTMLNNILDEVIAIFPSKYIHIGGDEAPKTYWKESPFCQALMKEKGLKDEHELQSYFIQTIEKHVNAKGRSIIGWDEILEGGLAPNATVMSWRGEAGGIAAAQQNHDVIMTPGSMGLYIDHKQSNSPDEPVTIGGFAPYQKIYAYDPIPKVLTADQRKYIKGVQANMWTEYIKTPEKAENHAFPRLLALSEIAWSPVERKDLKNFSEERLPKHLARLDQMNINYWVPTPIGQSDKALSGGDFTIDLKAPVKGSKIYYSLDGSRPSENAFLYTSPVKVTVPQGEKRLLRTIVIAPSGKRSVTTETLLNNGAPEDKTTTKK</sequence>
<reference evidence="10" key="1">
    <citation type="submission" date="2022-11" db="EMBL/GenBank/DDBJ databases">
        <authorList>
            <person name="Graham C."/>
            <person name="Newman J.D."/>
        </authorList>
    </citation>
    <scope>NUCLEOTIDE SEQUENCE</scope>
    <source>
        <strain evidence="10">DSM 19486</strain>
    </source>
</reference>
<evidence type="ECO:0000313" key="11">
    <source>
        <dbReference type="Proteomes" id="UP001142592"/>
    </source>
</evidence>
<evidence type="ECO:0000256" key="3">
    <source>
        <dbReference type="ARBA" id="ARBA00012663"/>
    </source>
</evidence>
<dbReference type="PANTHER" id="PTHR22600">
    <property type="entry name" value="BETA-HEXOSAMINIDASE"/>
    <property type="match status" value="1"/>
</dbReference>
<dbReference type="EC" id="3.2.1.52" evidence="3"/>
<keyword evidence="5" id="KW-0326">Glycosidase</keyword>
<protein>
    <recommendedName>
        <fullName evidence="3">beta-N-acetylhexosaminidase</fullName>
        <ecNumber evidence="3">3.2.1.52</ecNumber>
    </recommendedName>
</protein>
<dbReference type="GO" id="GO:0030203">
    <property type="term" value="P:glycosaminoglycan metabolic process"/>
    <property type="evidence" value="ECO:0007669"/>
    <property type="project" value="TreeGrafter"/>
</dbReference>
<evidence type="ECO:0000256" key="6">
    <source>
        <dbReference type="PIRSR" id="PIRSR625705-1"/>
    </source>
</evidence>
<dbReference type="InterPro" id="IPR015882">
    <property type="entry name" value="HEX_bac_N"/>
</dbReference>
<dbReference type="Gene3D" id="3.20.20.80">
    <property type="entry name" value="Glycosidases"/>
    <property type="match status" value="1"/>
</dbReference>
<evidence type="ECO:0000259" key="8">
    <source>
        <dbReference type="Pfam" id="PF00728"/>
    </source>
</evidence>
<proteinExistence type="inferred from homology"/>
<feature type="domain" description="Beta-hexosaminidase bacterial type N-terminal" evidence="9">
    <location>
        <begin position="26"/>
        <end position="150"/>
    </location>
</feature>
<feature type="active site" description="Proton donor" evidence="6">
    <location>
        <position position="343"/>
    </location>
</feature>
<name>A0A9X3I9Y9_9SPHI</name>
<evidence type="ECO:0000259" key="9">
    <source>
        <dbReference type="Pfam" id="PF02838"/>
    </source>
</evidence>
<keyword evidence="4" id="KW-0378">Hydrolase</keyword>
<dbReference type="InterPro" id="IPR017853">
    <property type="entry name" value="GH"/>
</dbReference>
<feature type="chain" id="PRO_5040957658" description="beta-N-acetylhexosaminidase" evidence="7">
    <location>
        <begin position="20"/>
        <end position="636"/>
    </location>
</feature>
<dbReference type="Pfam" id="PF13287">
    <property type="entry name" value="Fn3_assoc"/>
    <property type="match status" value="1"/>
</dbReference>
<dbReference type="RefSeq" id="WP_010601987.1">
    <property type="nucleotide sequence ID" value="NZ_JAPJUH010000005.1"/>
</dbReference>
<dbReference type="GO" id="GO:0005975">
    <property type="term" value="P:carbohydrate metabolic process"/>
    <property type="evidence" value="ECO:0007669"/>
    <property type="project" value="InterPro"/>
</dbReference>
<dbReference type="InterPro" id="IPR015883">
    <property type="entry name" value="Glyco_hydro_20_cat"/>
</dbReference>
<evidence type="ECO:0000313" key="10">
    <source>
        <dbReference type="EMBL" id="MCX3266367.1"/>
    </source>
</evidence>
<dbReference type="GO" id="GO:0004563">
    <property type="term" value="F:beta-N-acetylhexosaminidase activity"/>
    <property type="evidence" value="ECO:0007669"/>
    <property type="project" value="UniProtKB-EC"/>
</dbReference>
<evidence type="ECO:0000256" key="7">
    <source>
        <dbReference type="SAM" id="SignalP"/>
    </source>
</evidence>
<accession>A0A9X3I9Y9</accession>
<feature type="domain" description="Glycoside hydrolase family 20 catalytic" evidence="8">
    <location>
        <begin position="153"/>
        <end position="513"/>
    </location>
</feature>
<comment type="caution">
    <text evidence="10">The sequence shown here is derived from an EMBL/GenBank/DDBJ whole genome shotgun (WGS) entry which is preliminary data.</text>
</comment>
<dbReference type="CDD" id="cd06563">
    <property type="entry name" value="GH20_chitobiase-like"/>
    <property type="match status" value="1"/>
</dbReference>
<comment type="similarity">
    <text evidence="2">Belongs to the glycosyl hydrolase 20 family.</text>
</comment>
<dbReference type="SUPFAM" id="SSF55545">
    <property type="entry name" value="beta-N-acetylhexosaminidase-like domain"/>
    <property type="match status" value="1"/>
</dbReference>
<keyword evidence="7" id="KW-0732">Signal</keyword>
<dbReference type="Pfam" id="PF00728">
    <property type="entry name" value="Glyco_hydro_20"/>
    <property type="match status" value="1"/>
</dbReference>
<comment type="catalytic activity">
    <reaction evidence="1">
        <text>Hydrolysis of terminal non-reducing N-acetyl-D-hexosamine residues in N-acetyl-beta-D-hexosaminides.</text>
        <dbReference type="EC" id="3.2.1.52"/>
    </reaction>
</comment>
<dbReference type="PANTHER" id="PTHR22600:SF57">
    <property type="entry name" value="BETA-N-ACETYLHEXOSAMINIDASE"/>
    <property type="match status" value="1"/>
</dbReference>
<dbReference type="PRINTS" id="PR00738">
    <property type="entry name" value="GLHYDRLASE20"/>
</dbReference>
<feature type="signal peptide" evidence="7">
    <location>
        <begin position="1"/>
        <end position="19"/>
    </location>
</feature>
<evidence type="ECO:0000256" key="5">
    <source>
        <dbReference type="ARBA" id="ARBA00023295"/>
    </source>
</evidence>
<dbReference type="Gene3D" id="3.30.379.10">
    <property type="entry name" value="Chitobiase/beta-hexosaminidase domain 2-like"/>
    <property type="match status" value="1"/>
</dbReference>
<evidence type="ECO:0000256" key="1">
    <source>
        <dbReference type="ARBA" id="ARBA00001231"/>
    </source>
</evidence>
<dbReference type="AlphaFoldDB" id="A0A9X3I9Y9"/>
<evidence type="ECO:0000256" key="4">
    <source>
        <dbReference type="ARBA" id="ARBA00022801"/>
    </source>
</evidence>
<dbReference type="InterPro" id="IPR029018">
    <property type="entry name" value="Hex-like_dom2"/>
</dbReference>
<dbReference type="Proteomes" id="UP001142592">
    <property type="component" value="Unassembled WGS sequence"/>
</dbReference>
<dbReference type="InterPro" id="IPR026876">
    <property type="entry name" value="Fn3_assoc_repeat"/>
</dbReference>
<organism evidence="10 11">
    <name type="scientific">Pedobacter agri</name>
    <dbReference type="NCBI Taxonomy" id="454586"/>
    <lineage>
        <taxon>Bacteria</taxon>
        <taxon>Pseudomonadati</taxon>
        <taxon>Bacteroidota</taxon>
        <taxon>Sphingobacteriia</taxon>
        <taxon>Sphingobacteriales</taxon>
        <taxon>Sphingobacteriaceae</taxon>
        <taxon>Pedobacter</taxon>
    </lineage>
</organism>
<evidence type="ECO:0000256" key="2">
    <source>
        <dbReference type="ARBA" id="ARBA00006285"/>
    </source>
</evidence>
<dbReference type="InterPro" id="IPR025705">
    <property type="entry name" value="Beta_hexosaminidase_sua/sub"/>
</dbReference>
<gene>
    <name evidence="10" type="ORF">OQZ29_16525</name>
</gene>
<dbReference type="Pfam" id="PF02838">
    <property type="entry name" value="Glyco_hydro_20b"/>
    <property type="match status" value="1"/>
</dbReference>
<dbReference type="EMBL" id="JAPJUH010000005">
    <property type="protein sequence ID" value="MCX3266367.1"/>
    <property type="molecule type" value="Genomic_DNA"/>
</dbReference>
<keyword evidence="11" id="KW-1185">Reference proteome</keyword>